<evidence type="ECO:0000256" key="23">
    <source>
        <dbReference type="PIRSR" id="PIRSR634016-3"/>
    </source>
</evidence>
<feature type="signal peptide" evidence="27">
    <location>
        <begin position="1"/>
        <end position="22"/>
    </location>
</feature>
<evidence type="ECO:0000256" key="6">
    <source>
        <dbReference type="ARBA" id="ARBA00015611"/>
    </source>
</evidence>
<comment type="subcellular location">
    <subcellularLocation>
        <location evidence="3">Cell membrane</location>
        <topology evidence="3">Lipid-anchor</topology>
        <topology evidence="3">GPI-anchor</topology>
    </subcellularLocation>
    <subcellularLocation>
        <location evidence="2">Membrane</location>
        <topology evidence="2">Single-pass type II membrane protein</topology>
    </subcellularLocation>
</comment>
<feature type="domain" description="Aminopeptidase N-like N-terminal" evidence="30">
    <location>
        <begin position="57"/>
        <end position="241"/>
    </location>
</feature>
<dbReference type="FunFam" id="2.60.40.1730:FF:000012">
    <property type="entry name" value="Aminopeptidase N"/>
    <property type="match status" value="4"/>
</dbReference>
<dbReference type="CDD" id="cd09601">
    <property type="entry name" value="M1_APN-Q_like"/>
    <property type="match status" value="4"/>
</dbReference>
<feature type="domain" description="Aminopeptidase N-like N-terminal" evidence="30">
    <location>
        <begin position="1937"/>
        <end position="2122"/>
    </location>
</feature>
<dbReference type="GO" id="GO:0016285">
    <property type="term" value="F:alanyl aminopeptidase activity"/>
    <property type="evidence" value="ECO:0007669"/>
    <property type="project" value="UniProtKB-EC"/>
</dbReference>
<evidence type="ECO:0000256" key="7">
    <source>
        <dbReference type="ARBA" id="ARBA00022475"/>
    </source>
</evidence>
<keyword evidence="8" id="KW-0336">GPI-anchor</keyword>
<evidence type="ECO:0000256" key="10">
    <source>
        <dbReference type="ARBA" id="ARBA00022692"/>
    </source>
</evidence>
<evidence type="ECO:0000256" key="17">
    <source>
        <dbReference type="ARBA" id="ARBA00023049"/>
    </source>
</evidence>
<dbReference type="InterPro" id="IPR024571">
    <property type="entry name" value="ERAP1-like_C_dom"/>
</dbReference>
<keyword evidence="17" id="KW-0482">Metalloprotease</keyword>
<dbReference type="GO" id="GO:0098552">
    <property type="term" value="C:side of membrane"/>
    <property type="evidence" value="ECO:0007669"/>
    <property type="project" value="UniProtKB-KW"/>
</dbReference>
<keyword evidence="13" id="KW-0378">Hydrolase</keyword>
<dbReference type="SUPFAM" id="SSF63737">
    <property type="entry name" value="Leukotriene A4 hydrolase N-terminal domain"/>
    <property type="match status" value="4"/>
</dbReference>
<comment type="similarity">
    <text evidence="4">Belongs to the peptidase M1 family.</text>
</comment>
<dbReference type="GO" id="GO:0005886">
    <property type="term" value="C:plasma membrane"/>
    <property type="evidence" value="ECO:0007669"/>
    <property type="project" value="UniProtKB-SubCell"/>
</dbReference>
<dbReference type="GeneID" id="107272255"/>
<keyword evidence="12 27" id="KW-0732">Signal</keyword>
<feature type="active site" description="Proton acceptor" evidence="22">
    <location>
        <position position="346"/>
    </location>
</feature>
<comment type="cofactor">
    <cofactor evidence="23">
        <name>Zn(2+)</name>
        <dbReference type="ChEBI" id="CHEBI:29105"/>
    </cofactor>
    <text evidence="23">Binds 1 zinc ion per subunit.</text>
</comment>
<evidence type="ECO:0000256" key="26">
    <source>
        <dbReference type="SAM" id="Phobius"/>
    </source>
</evidence>
<dbReference type="FunFam" id="2.60.40.1910:FF:000008">
    <property type="entry name" value="Aminopeptidase"/>
    <property type="match status" value="4"/>
</dbReference>
<evidence type="ECO:0000259" key="28">
    <source>
        <dbReference type="Pfam" id="PF01433"/>
    </source>
</evidence>
<dbReference type="Gene3D" id="2.60.40.1910">
    <property type="match status" value="4"/>
</dbReference>
<feature type="transmembrane region" description="Helical" evidence="26">
    <location>
        <begin position="3698"/>
        <end position="3722"/>
    </location>
</feature>
<dbReference type="PANTHER" id="PTHR11533">
    <property type="entry name" value="PROTEASE M1 ZINC METALLOPROTEASE"/>
    <property type="match status" value="1"/>
</dbReference>
<evidence type="ECO:0000256" key="15">
    <source>
        <dbReference type="ARBA" id="ARBA00022968"/>
    </source>
</evidence>
<evidence type="ECO:0000256" key="16">
    <source>
        <dbReference type="ARBA" id="ARBA00022989"/>
    </source>
</evidence>
<keyword evidence="11 23" id="KW-0479">Metal-binding</keyword>
<evidence type="ECO:0000256" key="1">
    <source>
        <dbReference type="ARBA" id="ARBA00000098"/>
    </source>
</evidence>
<evidence type="ECO:0000256" key="4">
    <source>
        <dbReference type="ARBA" id="ARBA00010136"/>
    </source>
</evidence>
<keyword evidence="15" id="KW-0735">Signal-anchor</keyword>
<keyword evidence="9" id="KW-0645">Protease</keyword>
<dbReference type="InterPro" id="IPR027268">
    <property type="entry name" value="Peptidase_M4/M1_CTD_sf"/>
</dbReference>
<dbReference type="EC" id="3.4.11.2" evidence="5"/>
<reference evidence="32 33" key="1">
    <citation type="submission" date="2025-04" db="UniProtKB">
        <authorList>
            <consortium name="RefSeq"/>
        </authorList>
    </citation>
    <scope>IDENTIFICATION</scope>
</reference>
<evidence type="ECO:0000256" key="14">
    <source>
        <dbReference type="ARBA" id="ARBA00022833"/>
    </source>
</evidence>
<organism evidence="31 33">
    <name type="scientific">Cephus cinctus</name>
    <name type="common">Wheat stem sawfly</name>
    <dbReference type="NCBI Taxonomy" id="211228"/>
    <lineage>
        <taxon>Eukaryota</taxon>
        <taxon>Metazoa</taxon>
        <taxon>Ecdysozoa</taxon>
        <taxon>Arthropoda</taxon>
        <taxon>Hexapoda</taxon>
        <taxon>Insecta</taxon>
        <taxon>Pterygota</taxon>
        <taxon>Neoptera</taxon>
        <taxon>Endopterygota</taxon>
        <taxon>Hymenoptera</taxon>
        <taxon>Cephoidea</taxon>
        <taxon>Cephidae</taxon>
        <taxon>Cephus</taxon>
    </lineage>
</organism>
<accession>A0AAJ7FRJ5</accession>
<feature type="domain" description="Peptidase M1 membrane alanine aminopeptidase" evidence="28">
    <location>
        <begin position="273"/>
        <end position="498"/>
    </location>
</feature>
<dbReference type="RefSeq" id="XP_015604736.1">
    <property type="nucleotide sequence ID" value="XM_015749250.1"/>
</dbReference>
<dbReference type="GO" id="GO:0043171">
    <property type="term" value="P:peptide catabolic process"/>
    <property type="evidence" value="ECO:0007669"/>
    <property type="project" value="TreeGrafter"/>
</dbReference>
<keyword evidence="21" id="KW-0449">Lipoprotein</keyword>
<feature type="domain" description="ERAP1-like C-terminal" evidence="29">
    <location>
        <begin position="2455"/>
        <end position="2770"/>
    </location>
</feature>
<dbReference type="GO" id="GO:0042277">
    <property type="term" value="F:peptide binding"/>
    <property type="evidence" value="ECO:0007669"/>
    <property type="project" value="TreeGrafter"/>
</dbReference>
<dbReference type="PRINTS" id="PR00756">
    <property type="entry name" value="ALADIPTASE"/>
</dbReference>
<evidence type="ECO:0000256" key="27">
    <source>
        <dbReference type="SAM" id="SignalP"/>
    </source>
</evidence>
<dbReference type="RefSeq" id="XP_015604734.1">
    <property type="nucleotide sequence ID" value="XM_015749248.2"/>
</dbReference>
<comment type="catalytic activity">
    <reaction evidence="1">
        <text>Release of an N-terminal amino acid, Xaa-|-Yaa- from a peptide, amide or arylamide. Xaa is preferably Ala, but may be most amino acids including Pro (slow action). When a terminal hydrophobic residue is followed by a prolyl residue, the two may be released as an intact Xaa-Pro dipeptide.</text>
        <dbReference type="EC" id="3.4.11.2"/>
    </reaction>
</comment>
<feature type="compositionally biased region" description="Low complexity" evidence="25">
    <location>
        <begin position="1915"/>
        <end position="1928"/>
    </location>
</feature>
<proteinExistence type="inferred from homology"/>
<dbReference type="InterPro" id="IPR042097">
    <property type="entry name" value="Aminopeptidase_N-like_N_sf"/>
</dbReference>
<keyword evidence="31" id="KW-1185">Reference proteome</keyword>
<evidence type="ECO:0000256" key="24">
    <source>
        <dbReference type="PIRSR" id="PIRSR634016-4"/>
    </source>
</evidence>
<dbReference type="InterPro" id="IPR034016">
    <property type="entry name" value="M1_APN-typ"/>
</dbReference>
<evidence type="ECO:0000313" key="32">
    <source>
        <dbReference type="RefSeq" id="XP_015604734.1"/>
    </source>
</evidence>
<feature type="compositionally biased region" description="Low complexity" evidence="25">
    <location>
        <begin position="1827"/>
        <end position="1898"/>
    </location>
</feature>
<dbReference type="FunFam" id="1.10.390.10:FF:000019">
    <property type="entry name" value="Aminopeptidase"/>
    <property type="match status" value="4"/>
</dbReference>
<dbReference type="Pfam" id="PF01433">
    <property type="entry name" value="Peptidase_M1"/>
    <property type="match status" value="4"/>
</dbReference>
<feature type="domain" description="Aminopeptidase N-like N-terminal" evidence="30">
    <location>
        <begin position="936"/>
        <end position="1120"/>
    </location>
</feature>
<dbReference type="KEGG" id="ccin:107272255"/>
<evidence type="ECO:0000259" key="29">
    <source>
        <dbReference type="Pfam" id="PF11838"/>
    </source>
</evidence>
<dbReference type="Gene3D" id="1.25.50.20">
    <property type="match status" value="4"/>
</dbReference>
<keyword evidence="7" id="KW-1003">Cell membrane</keyword>
<feature type="domain" description="Peptidase M1 membrane alanine aminopeptidase" evidence="28">
    <location>
        <begin position="1155"/>
        <end position="1379"/>
    </location>
</feature>
<name>A0AAJ7FRJ5_CEPCN</name>
<evidence type="ECO:0000259" key="30">
    <source>
        <dbReference type="Pfam" id="PF17900"/>
    </source>
</evidence>
<feature type="chain" id="PRO_5044708838" description="Aminopeptidase N" evidence="27">
    <location>
        <begin position="23"/>
        <end position="3734"/>
    </location>
</feature>
<evidence type="ECO:0000256" key="13">
    <source>
        <dbReference type="ARBA" id="ARBA00022801"/>
    </source>
</evidence>
<evidence type="ECO:0000256" key="5">
    <source>
        <dbReference type="ARBA" id="ARBA00012564"/>
    </source>
</evidence>
<keyword evidence="16 26" id="KW-1133">Transmembrane helix</keyword>
<evidence type="ECO:0000313" key="33">
    <source>
        <dbReference type="RefSeq" id="XP_015604736.1"/>
    </source>
</evidence>
<dbReference type="FunFam" id="1.25.50.20:FF:000001">
    <property type="entry name" value="Aminopeptidase"/>
    <property type="match status" value="4"/>
</dbReference>
<evidence type="ECO:0000256" key="22">
    <source>
        <dbReference type="PIRSR" id="PIRSR634016-1"/>
    </source>
</evidence>
<feature type="binding site" evidence="23">
    <location>
        <position position="345"/>
    </location>
    <ligand>
        <name>Zn(2+)</name>
        <dbReference type="ChEBI" id="CHEBI:29105"/>
        <note>catalytic</note>
    </ligand>
</feature>
<sequence>MQFSWSQILVTAFVVILGPTRTTSNLVENFDDHHHALLRVDNDDKVIDYRLPTTLSPESYTVLLTPYFNNFTFDGDILIIVNVINDTDTISLHTKDLVINQIQINNTAGATLPVAGTQWDSVTEILTISLNNTLSSGTSIYVGMTFVGTLNDDMVGFYRSYYTDANGNTVWIAATQFQPTHARQAFPCFDEPNYKATFRISINRPEELHALSNMPLRSSSAVRDGRITDAFDESVPMSTYLVAFIVSDFESISSANGNFSVWARSNGINQGEYALSLGPKLLSYFTKTLGHDYPIEKMDMAAIPDFSWGAMENWGLITYRETAMLYDDDHSSSVNKIRVATVVAHELTHMWFGNLITLAYWDHAWLNEGFARRFQYLATDSVESDWNLSYQFVVTSLQRALLSDGSSSAHALSTSVSTRAEINAHFDTISYDKGAGVIRMMEHILGQSIFFTALNNYIKANKYANVVPQDLWDAIQDQVDAHDIFLDNQRIETIMNTWATQSGHPVVKVDFDENTGIAKISQQRFLLKPSNTTPTNVTWWIPLTFVSASNPDFENTTVTHWLGDESRTIQVNDGVDEWILFNIQELGFFRVNYDEKTWNRLINLLNSDDFEIIHVLNRAQIIDDVLNLARGGYIDYSIALDATKYLRRETNYYSWKALFNGFDYLTQHFRGQSVWVLYQTHLLSIIDNVYVTLGFNERESDDFLDGLNRQQILKYACSFGHQGCISNSVKLFATFKANSSALISANLREAVYCTAIKHGDESDWNFLWKRYLNANVAAEQSVILSALGCTENPTIIKTYLHYAIRNNSGIRYMDSSTVFAAVYTYGGVVGLETVIDFIAEYYREMEAYYGDLSKVSSILAGVAGRLSTSKLIEKYEIFVETYGTNLSSIESNLKSQLTTAKHDLNWYHEIEETIVNWLTKEYSSETIDYRLPTNIKPTAYRILMMPNLSNFTFSATVKIVATVVKETNQVVLHYSPDLTIITYTIITGTRTIPILSSVHDPITEKATFTLAQNLAVGTSITISFEYSGILRDSMVGFYRSSYVNANGETRWLAATKFEPTHARKAFPCFDEPAFKATFVIRIQRTKEYSTISNMPFSYQTISGSYIWDTYKTSIEMSTYLVAFIISDFSYLSATTGYTFEFNAWARPNAIDQANYAVTYGPQALHYFELLFNQQYQIDKMDMVAIPDFAAGAMENWGLITYRETRMLYDENHSSVSAQQAVAAVITHECTHMWFGNLVSPKWWNALWLNEAFARYYQYIATSKIEVGWKIDQQFVVEQLQVVYNIDGLESSHPMTYTVSSQSEIAGIFDSITYAKGASVVRMTELCLGTSIFNAALHNYLEAHQYDVAEPDDLWEAIQREVDSNGLVLGSTVKTILESWTTQAGFPVLSVNIDNGVATLKQERYFLRNLKSTSAAVTWWIPITWTSASNANFSNTAAQYWFSNESASININDGTAEWIIFNVQESGFYRVNYDNASWYRIIMQLESENFEVIHELNRAAIIDDLLNLARAGYLGYEVALDGLQYIIKETNYLPYKSAFTSLAYLNRRFAGHRNYHIYAYHMLNLIEETYDTLGFNDRVDDSWLTLLLRREILAWACRFGHENCISTSLQYFANWRANSSRPVPKNQRTVVYNTAIKYGSSDDWQFLWQKYLNANVAAEQTVILTALGCSENVTLLERYLLYAITSYNESGIRMQDSTTVFTSVYSGSLVGAEYVLDFVAQYYIKMYEYYGSYTQIGSIISGAAQYLSTEELVNKFELFIQIHQINLSSIISTLESSLTLAQYERQWSENNLITIITWIKNKYGSMIDVTESTTVTVTVTSSADSVSSTISDDITTSTATTPDDSNGTTATTNGSTTKAPDNSTETVLTTIDTTTKAPDSSTETAVTDTTTTTTNSDNTESTDDFDNTITTPSPASNETNSEDTSSTTDYRLPTKILPSRYDISVIPYLEDGNFTFDGTVQIGAVVAEATNTIVLHIDQITYHDVTVTLGSTTLDIESISNSTTYHFLIITLKSTLTVGSHITITITYQGTLNTEMRGFYRSSYVNAAGTTRWLASTHLEPVGARRMFPCFDEPALKAIFQIRVSRPKDYVAVSNMPLSSSSAAVNGRVWDTFEDTPIMSTYLVALIVSDFNYLMDSTSFYRVWARKNAINQAEYALSIIDPLVTFFENKLNHEYQLSKLDMAALPDFASGAMENWGLITYKETRMLYDENHSSIIDKQIIANVISHEISHQWFGNLVSPLWWKYLWLNEGFARYFQYHAMAQVEKNWGLENQFVVEQLEASYATDGLTSSHPMTHDVYTPTAIRGIFDTISYAKAASVIRMVEKTFGTELFNNALHNYLEAREYDVATPEDLFDAFQAQVNAAGIKLNTTVQEIMNTWTTQAGFPVVSVVIANGTATLSQERFLLRNYVNSPINVTWWVPITWATKSNPDFSTTTPKYWLKEATGSVVLRASDEWVIFNVQEAGYYRVNYDTDSWQRIIYLLKNDDLDIVHVLNRASIVDDLFNLGRAGYVHYSTIFSATQYLTRETNYLPWLSTFNALVYLKRRVAGRHLQDLLQSHVLTIIQPNYDRLGFHDIDGEDYYDKLLRPYILNWACDYGHEKCISTSLQLFAAWRANSSAPIPVNQRPAVYCTAIKHGAAEDWKFLWEQYLNSNVATEKITILKGLGCSQNTAILHDYLKSAITENSGIRFQDSSTVFSSVYSTGITGANYTLDFIEEHYNDMYDYYGDFSKVRSYLSGLSLRLSTKELVEKYARFIDNHGSNLTSIVRSLRSYLARAHYELNWYTEYSPQIYEWLDTAYPSKSHRLPRTIYPSSYDIFVTPYLEEDNFVFDGKVTIMMTVAENTSAIILQANELTINSIIVFKNLIYPLKVSSYTLNPTTHRFNIYLDSTVVAGTILSVYISYSGILNDDMTGFYRSSYRDEDGKTHWIAATQFQPTHARKAFPCFDEPSFKAKFSVNIEKLESYETLSNMPLRWYDTSDTPGRIWDAYEETPIMSSYLVAFVMFDFELMGSHHDFSIWARPNAIQYADYSFKVGQEALGFLENYTGVAYPLPKMSMVAIPDFASGAMENWGLVTYREYGLLASDNVTSATYKKYMTNIISHELVHMWFGNLVTCDWWDYTWLNEGFAQYFQWIVSDSIQPEWNLLQQFVVYQLQVAMQADASATIHAMNHDVSSPAEISSGFDTIAYGKAASVIRMMHHGFGSNVFTNALHNYLVEHQYSTVLPEYLWDAMQAQVDKYPVSDEFDVSVSTIMNSWASQSGMPLVHATLDYGGLTLSQERFMFNRSLSSSYNYTFWIPITYTTASSPNFETTTTRDWFYKTESIFDVGMPDEWYILNIQQVGYYRVNYDETNWARLIAVLKSNQYQIIHEMNRAQIIDDLLNLARGGYVDYSLALNATEYLAKESNHLPWKALSNGIAYWTYRFEGHLIKSTFGKYILEIIDKAYQDLGFEDSEDEGQLEQLNRQLILKWACQYGHKECIERSKELFAAWRADNTKWISPNARPTVYCAALKYGSHEDWLFLWNQYLKSNFQSEQVVILNALGCTQNKTILENYLSIAIAPDNVIRKQDISTAFSSVYTAGQFGLEATLNFLYEHYTDVYSYYNTWSSVGSLFSSAAAYISTQEQIETLEAFIAANENNIVEIIATLNSAVSTAKMNYQWFESSSPDILAWLESRSHANEEIPAQPDIEESGLSRNTQFILISLLTLLMVIILVTLICVIIYCRRKRRFTKKIVK</sequence>
<dbReference type="Gene3D" id="1.10.390.10">
    <property type="entry name" value="Neutral Protease Domain 2"/>
    <property type="match status" value="4"/>
</dbReference>
<keyword evidence="10 26" id="KW-0812">Transmembrane</keyword>
<evidence type="ECO:0000313" key="31">
    <source>
        <dbReference type="Proteomes" id="UP000694920"/>
    </source>
</evidence>
<evidence type="ECO:0000256" key="8">
    <source>
        <dbReference type="ARBA" id="ARBA00022622"/>
    </source>
</evidence>
<evidence type="ECO:0000256" key="21">
    <source>
        <dbReference type="ARBA" id="ARBA00023288"/>
    </source>
</evidence>
<feature type="binding site" evidence="23">
    <location>
        <position position="349"/>
    </location>
    <ligand>
        <name>Zn(2+)</name>
        <dbReference type="ChEBI" id="CHEBI:29105"/>
        <note>catalytic</note>
    </ligand>
</feature>
<keyword evidence="14 23" id="KW-0862">Zinc</keyword>
<dbReference type="InterPro" id="IPR050344">
    <property type="entry name" value="Peptidase_M1_aminopeptidases"/>
</dbReference>
<dbReference type="Pfam" id="PF17900">
    <property type="entry name" value="Peptidase_M1_N"/>
    <property type="match status" value="4"/>
</dbReference>
<evidence type="ECO:0000256" key="18">
    <source>
        <dbReference type="ARBA" id="ARBA00023136"/>
    </source>
</evidence>
<dbReference type="PANTHER" id="PTHR11533:SF301">
    <property type="entry name" value="AMINOPEPTIDASE"/>
    <property type="match status" value="1"/>
</dbReference>
<evidence type="ECO:0000256" key="25">
    <source>
        <dbReference type="SAM" id="MobiDB-lite"/>
    </source>
</evidence>
<feature type="site" description="Transition state stabilizer" evidence="24">
    <location>
        <position position="431"/>
    </location>
</feature>
<evidence type="ECO:0000256" key="12">
    <source>
        <dbReference type="ARBA" id="ARBA00022729"/>
    </source>
</evidence>
<feature type="domain" description="ERAP1-like C-terminal" evidence="29">
    <location>
        <begin position="1457"/>
        <end position="1763"/>
    </location>
</feature>
<evidence type="ECO:0000256" key="2">
    <source>
        <dbReference type="ARBA" id="ARBA00004606"/>
    </source>
</evidence>
<feature type="domain" description="ERAP1-like C-terminal" evidence="29">
    <location>
        <begin position="578"/>
        <end position="898"/>
    </location>
</feature>
<dbReference type="GO" id="GO:0005615">
    <property type="term" value="C:extracellular space"/>
    <property type="evidence" value="ECO:0007669"/>
    <property type="project" value="TreeGrafter"/>
</dbReference>
<feature type="binding site" evidence="23">
    <location>
        <position position="368"/>
    </location>
    <ligand>
        <name>Zn(2+)</name>
        <dbReference type="ChEBI" id="CHEBI:29105"/>
        <note>catalytic</note>
    </ligand>
</feature>
<dbReference type="GO" id="GO:0005737">
    <property type="term" value="C:cytoplasm"/>
    <property type="evidence" value="ECO:0007669"/>
    <property type="project" value="TreeGrafter"/>
</dbReference>
<evidence type="ECO:0000256" key="9">
    <source>
        <dbReference type="ARBA" id="ARBA00022670"/>
    </source>
</evidence>
<dbReference type="InterPro" id="IPR001930">
    <property type="entry name" value="Peptidase_M1"/>
</dbReference>
<dbReference type="Pfam" id="PF11838">
    <property type="entry name" value="ERAP1_C"/>
    <property type="match status" value="4"/>
</dbReference>
<evidence type="ECO:0000256" key="20">
    <source>
        <dbReference type="ARBA" id="ARBA00023180"/>
    </source>
</evidence>
<gene>
    <name evidence="32 33" type="primary">LOC107272255</name>
</gene>
<feature type="domain" description="Peptidase M1 membrane alanine aminopeptidase" evidence="28">
    <location>
        <begin position="3029"/>
        <end position="3255"/>
    </location>
</feature>
<dbReference type="SUPFAM" id="SSF55486">
    <property type="entry name" value="Metalloproteases ('zincins'), catalytic domain"/>
    <property type="match status" value="4"/>
</dbReference>
<feature type="domain" description="Peptidase M1 membrane alanine aminopeptidase" evidence="28">
    <location>
        <begin position="2154"/>
        <end position="2378"/>
    </location>
</feature>
<dbReference type="GO" id="GO:0008270">
    <property type="term" value="F:zinc ion binding"/>
    <property type="evidence" value="ECO:0007669"/>
    <property type="project" value="InterPro"/>
</dbReference>
<evidence type="ECO:0000256" key="11">
    <source>
        <dbReference type="ARBA" id="ARBA00022723"/>
    </source>
</evidence>
<feature type="domain" description="Aminopeptidase N-like N-terminal" evidence="30">
    <location>
        <begin position="2811"/>
        <end position="2998"/>
    </location>
</feature>
<protein>
    <recommendedName>
        <fullName evidence="6">Aminopeptidase N</fullName>
        <ecNumber evidence="5">3.4.11.2</ecNumber>
    </recommendedName>
</protein>
<dbReference type="GO" id="GO:0006508">
    <property type="term" value="P:proteolysis"/>
    <property type="evidence" value="ECO:0007669"/>
    <property type="project" value="UniProtKB-KW"/>
</dbReference>
<dbReference type="GO" id="GO:0070006">
    <property type="term" value="F:metalloaminopeptidase activity"/>
    <property type="evidence" value="ECO:0007669"/>
    <property type="project" value="TreeGrafter"/>
</dbReference>
<dbReference type="InterPro" id="IPR045357">
    <property type="entry name" value="Aminopeptidase_N-like_N"/>
</dbReference>
<keyword evidence="20" id="KW-0325">Glycoprotein</keyword>
<feature type="domain" description="ERAP1-like C-terminal" evidence="29">
    <location>
        <begin position="3332"/>
        <end position="3638"/>
    </location>
</feature>
<dbReference type="Gene3D" id="2.60.40.1730">
    <property type="entry name" value="tricorn interacting facor f3 domain"/>
    <property type="match status" value="4"/>
</dbReference>
<keyword evidence="19" id="KW-1015">Disulfide bond</keyword>
<dbReference type="InterPro" id="IPR014782">
    <property type="entry name" value="Peptidase_M1_dom"/>
</dbReference>
<keyword evidence="18 26" id="KW-0472">Membrane</keyword>
<evidence type="ECO:0000256" key="19">
    <source>
        <dbReference type="ARBA" id="ARBA00023157"/>
    </source>
</evidence>
<dbReference type="Proteomes" id="UP000694920">
    <property type="component" value="Unplaced"/>
</dbReference>
<feature type="region of interest" description="Disordered" evidence="25">
    <location>
        <begin position="1827"/>
        <end position="1930"/>
    </location>
</feature>
<evidence type="ECO:0000256" key="3">
    <source>
        <dbReference type="ARBA" id="ARBA00004609"/>
    </source>
</evidence>